<dbReference type="Proteomes" id="UP000823046">
    <property type="component" value="Unassembled WGS sequence"/>
</dbReference>
<dbReference type="EMBL" id="JADAQX010000029">
    <property type="protein sequence ID" value="KAF8822711.1"/>
    <property type="molecule type" value="Genomic_DNA"/>
</dbReference>
<evidence type="ECO:0000313" key="1">
    <source>
        <dbReference type="EMBL" id="KAF8822711.1"/>
    </source>
</evidence>
<gene>
    <name evidence="1" type="ORF">IE077_002947</name>
</gene>
<evidence type="ECO:0000313" key="2">
    <source>
        <dbReference type="Proteomes" id="UP000823046"/>
    </source>
</evidence>
<name>A0ABQ7JFB7_9APIC</name>
<protein>
    <submittedName>
        <fullName evidence="1">Uncharacterized protein</fullName>
    </submittedName>
</protein>
<accession>A0ABQ7JFB7</accession>
<organism evidence="1 2">
    <name type="scientific">Cardiosporidium cionae</name>
    <dbReference type="NCBI Taxonomy" id="476202"/>
    <lineage>
        <taxon>Eukaryota</taxon>
        <taxon>Sar</taxon>
        <taxon>Alveolata</taxon>
        <taxon>Apicomplexa</taxon>
        <taxon>Aconoidasida</taxon>
        <taxon>Nephromycida</taxon>
        <taxon>Cardiosporidium</taxon>
    </lineage>
</organism>
<sequence length="163" mass="19430">MKSWTPERQKEFRRELYWELEKNLKMAQKTHISLTFEDILEQMKKHKGMEDETFKELWKSGLTYTEKGNFEKRISFLKDYQIQRQKNQQGHFWLSDLTSDLEISSTTLSSPSLDFFAGPGPYISTENNFSMENSLNTPNGSLLFLYQQLNETCKDELHKLWKK</sequence>
<reference evidence="1 2" key="1">
    <citation type="journal article" date="2020" name="bioRxiv">
        <title>Metabolic contributions of an alphaproteobacterial endosymbiont in the apicomplexan Cardiosporidium cionae.</title>
        <authorList>
            <person name="Hunter E.S."/>
            <person name="Paight C.J."/>
            <person name="Lane C.E."/>
        </authorList>
    </citation>
    <scope>NUCLEOTIDE SEQUENCE [LARGE SCALE GENOMIC DNA]</scope>
    <source>
        <strain evidence="1">ESH_2018</strain>
    </source>
</reference>
<proteinExistence type="predicted"/>
<comment type="caution">
    <text evidence="1">The sequence shown here is derived from an EMBL/GenBank/DDBJ whole genome shotgun (WGS) entry which is preliminary data.</text>
</comment>
<keyword evidence="2" id="KW-1185">Reference proteome</keyword>
<feature type="non-terminal residue" evidence="1">
    <location>
        <position position="163"/>
    </location>
</feature>